<dbReference type="Proteomes" id="UP000502699">
    <property type="component" value="Chromosome"/>
</dbReference>
<dbReference type="Gene3D" id="3.40.50.720">
    <property type="entry name" value="NAD(P)-binding Rossmann-like Domain"/>
    <property type="match status" value="1"/>
</dbReference>
<dbReference type="Pfam" id="PF08484">
    <property type="entry name" value="Methyltransf_14"/>
    <property type="match status" value="1"/>
</dbReference>
<proteinExistence type="predicted"/>
<name>A0A6G7VG85_9GAMM</name>
<evidence type="ECO:0000313" key="2">
    <source>
        <dbReference type="EMBL" id="QIK38962.1"/>
    </source>
</evidence>
<gene>
    <name evidence="2" type="ORF">GWK36_14260</name>
</gene>
<dbReference type="InterPro" id="IPR013691">
    <property type="entry name" value="MeTrfase_14"/>
</dbReference>
<organism evidence="2 3">
    <name type="scientific">Caldichromatium japonicum</name>
    <dbReference type="NCBI Taxonomy" id="2699430"/>
    <lineage>
        <taxon>Bacteria</taxon>
        <taxon>Pseudomonadati</taxon>
        <taxon>Pseudomonadota</taxon>
        <taxon>Gammaproteobacteria</taxon>
        <taxon>Chromatiales</taxon>
        <taxon>Chromatiaceae</taxon>
        <taxon>Caldichromatium</taxon>
    </lineage>
</organism>
<sequence>MIHAQLEPLAKQVYLPQFPVQKNRGQGIIEQKRADKKVAAYGAAAKGNTLLNFAGIKPDLLPFVCDAAPARQNKFLPGSHIPILALSVLMDFAPDYLLILPWNIAEEVREQNAALAARGTQFVTAVPHLTITSC</sequence>
<evidence type="ECO:0000259" key="1">
    <source>
        <dbReference type="Pfam" id="PF08484"/>
    </source>
</evidence>
<dbReference type="RefSeq" id="WP_166272139.1">
    <property type="nucleotide sequence ID" value="NZ_CP048029.1"/>
</dbReference>
<dbReference type="EMBL" id="CP048029">
    <property type="protein sequence ID" value="QIK38962.1"/>
    <property type="molecule type" value="Genomic_DNA"/>
</dbReference>
<reference evidence="3" key="1">
    <citation type="submission" date="2020-01" db="EMBL/GenBank/DDBJ databases">
        <title>Caldichromatium gen. nov., sp. nov., a thermophilic purple sulfur bacterium member of the family Chromatiaceae isolated from Nakabusa hot spring, Japan.</title>
        <authorList>
            <person name="Saini M.K."/>
            <person name="Hanada S."/>
            <person name="Tank M."/>
        </authorList>
    </citation>
    <scope>NUCLEOTIDE SEQUENCE [LARGE SCALE GENOMIC DNA]</scope>
    <source>
        <strain evidence="3">No.7</strain>
    </source>
</reference>
<evidence type="ECO:0000313" key="3">
    <source>
        <dbReference type="Proteomes" id="UP000502699"/>
    </source>
</evidence>
<accession>A0A6G7VG85</accession>
<feature type="domain" description="C-methyltransferase" evidence="1">
    <location>
        <begin position="26"/>
        <end position="127"/>
    </location>
</feature>
<dbReference type="AlphaFoldDB" id="A0A6G7VG85"/>
<dbReference type="KEGG" id="cjap:GWK36_14260"/>
<protein>
    <recommendedName>
        <fullName evidence="1">C-methyltransferase domain-containing protein</fullName>
    </recommendedName>
</protein>
<keyword evidence="3" id="KW-1185">Reference proteome</keyword>